<feature type="region of interest" description="Disordered" evidence="1">
    <location>
        <begin position="127"/>
        <end position="147"/>
    </location>
</feature>
<gene>
    <name evidence="3" type="ORF">F7F11_23410</name>
    <name evidence="2" type="ORF">HI055_001218</name>
    <name evidence="4" type="ORF">R8G00_26475</name>
</gene>
<evidence type="ECO:0000313" key="3">
    <source>
        <dbReference type="EMBL" id="KAB0121929.1"/>
    </source>
</evidence>
<dbReference type="EMBL" id="VZEL01000035">
    <property type="protein sequence ID" value="KAB0121929.1"/>
    <property type="molecule type" value="Genomic_DNA"/>
</dbReference>
<dbReference type="Pfam" id="PF12101">
    <property type="entry name" value="DUF3577"/>
    <property type="match status" value="1"/>
</dbReference>
<reference evidence="4" key="4">
    <citation type="submission" date="2023-10" db="EMBL/GenBank/DDBJ databases">
        <title>Draft Genome Sequence of a Shiga toxin-producing Escherichia coli strain from deer meat showing an IS-element integration in the B-subunit of the Shiga toxin Stx2b gene.</title>
        <authorList>
            <person name="Projahn M."/>
            <person name="Borowiak M."/>
        </authorList>
    </citation>
    <scope>NUCLEOTIDE SEQUENCE</scope>
    <source>
        <strain evidence="4">BfR-EC-18960</strain>
    </source>
</reference>
<dbReference type="EMBL" id="DABDSA010000005">
    <property type="protein sequence ID" value="HAI2140908.1"/>
    <property type="molecule type" value="Genomic_DNA"/>
</dbReference>
<organism evidence="2">
    <name type="scientific">Escherichia coli</name>
    <dbReference type="NCBI Taxonomy" id="562"/>
    <lineage>
        <taxon>Bacteria</taxon>
        <taxon>Pseudomonadati</taxon>
        <taxon>Pseudomonadota</taxon>
        <taxon>Gammaproteobacteria</taxon>
        <taxon>Enterobacterales</taxon>
        <taxon>Enterobacteriaceae</taxon>
        <taxon>Escherichia</taxon>
    </lineage>
</organism>
<sequence length="147" mass="16543">MNDTHYFNLYTSGLGYLNRIREVTPKKGEPFLCCDIAALRGEASNAEHTWFDCRVSGKEAQKLVRRCIDACEQKRKVLIQFRLGDLYADTFVYSKGDRKGETGVSLKAHLLHIGLIKIDGEEVYRAEREAEPQPAPAALPAEPVAQF</sequence>
<evidence type="ECO:0000256" key="1">
    <source>
        <dbReference type="SAM" id="MobiDB-lite"/>
    </source>
</evidence>
<dbReference type="AlphaFoldDB" id="A0A1Q4PBK7"/>
<dbReference type="Proteomes" id="UP000327073">
    <property type="component" value="Unassembled WGS sequence"/>
</dbReference>
<reference evidence="3 5" key="2">
    <citation type="submission" date="2019-03" db="EMBL/GenBank/DDBJ databases">
        <title>Whole Genome Sequencing of Shiga-Toxin Escherichia coli Strains from Nebraska.</title>
        <authorList>
            <person name="Abdalhamid B."/>
            <person name="Mccutchen E.L."/>
            <person name="Bouska A.C."/>
            <person name="Hinrichs S.H."/>
            <person name="Iwen P.C."/>
        </authorList>
    </citation>
    <scope>NUCLEOTIDE SEQUENCE [LARGE SCALE GENOMIC DNA]</scope>
    <source>
        <strain evidence="3 5">STEC_170836</strain>
    </source>
</reference>
<dbReference type="RefSeq" id="WP_001561309.1">
    <property type="nucleotide sequence ID" value="NZ_CP027440.1"/>
</dbReference>
<evidence type="ECO:0000313" key="2">
    <source>
        <dbReference type="EMBL" id="HAI2140908.1"/>
    </source>
</evidence>
<dbReference type="NCBIfam" id="NF040584">
    <property type="entry name" value="STY4534_fam"/>
    <property type="match status" value="1"/>
</dbReference>
<dbReference type="Proteomes" id="UP001271591">
    <property type="component" value="Unassembled WGS sequence"/>
</dbReference>
<proteinExistence type="predicted"/>
<protein>
    <submittedName>
        <fullName evidence="2">DUF3577 domain-containing protein</fullName>
    </submittedName>
    <submittedName>
        <fullName evidence="4">STY4534 family ICE replication protein</fullName>
    </submittedName>
</protein>
<comment type="caution">
    <text evidence="2">The sequence shown here is derived from an EMBL/GenBank/DDBJ whole genome shotgun (WGS) entry which is preliminary data.</text>
</comment>
<dbReference type="Proteomes" id="UP000852798">
    <property type="component" value="Unassembled WGS sequence"/>
</dbReference>
<dbReference type="InterPro" id="IPR021960">
    <property type="entry name" value="DUF3577"/>
</dbReference>
<reference evidence="2" key="3">
    <citation type="submission" date="2020-02" db="EMBL/GenBank/DDBJ databases">
        <authorList>
            <consortium name="NCBI Pathogen Detection Project"/>
        </authorList>
    </citation>
    <scope>NUCLEOTIDE SEQUENCE</scope>
    <source>
        <strain evidence="2">BCW_4213</strain>
    </source>
</reference>
<evidence type="ECO:0000313" key="4">
    <source>
        <dbReference type="EMBL" id="MDW9352996.1"/>
    </source>
</evidence>
<accession>A0A1Q4PBK7</accession>
<name>A0A1Q4PBK7_ECOLX</name>
<feature type="compositionally biased region" description="Low complexity" evidence="1">
    <location>
        <begin position="136"/>
        <end position="147"/>
    </location>
</feature>
<evidence type="ECO:0000313" key="5">
    <source>
        <dbReference type="Proteomes" id="UP000327073"/>
    </source>
</evidence>
<dbReference type="EMBL" id="JAWPMK010000002">
    <property type="protein sequence ID" value="MDW9352996.1"/>
    <property type="molecule type" value="Genomic_DNA"/>
</dbReference>
<reference evidence="2" key="1">
    <citation type="journal article" date="2018" name="Genome Biol.">
        <title>SKESA: strategic k-mer extension for scrupulous assemblies.</title>
        <authorList>
            <person name="Souvorov A."/>
            <person name="Agarwala R."/>
            <person name="Lipman D.J."/>
        </authorList>
    </citation>
    <scope>NUCLEOTIDE SEQUENCE [LARGE SCALE GENOMIC DNA]</scope>
    <source>
        <strain evidence="2">BCW_4213</strain>
    </source>
</reference>